<evidence type="ECO:0000313" key="2">
    <source>
        <dbReference type="Proteomes" id="UP000034982"/>
    </source>
</evidence>
<proteinExistence type="predicted"/>
<gene>
    <name evidence="1" type="ORF">T230_04770</name>
</gene>
<accession>W2CSG8</accession>
<dbReference type="AlphaFoldDB" id="W2CSG8"/>
<protein>
    <submittedName>
        <fullName evidence="1">Uncharacterized protein</fullName>
    </submittedName>
</protein>
<sequence length="129" mass="13569">MSNLLGGVTQLLDALAKAARILLGNVQPHRRHTDLSATSRACIACERRTASALQARQIAKHNRAAAQTLAAVATAKTLQTGQVADYDRSAAIAPAIATAAELGSVEWILGLQHGEDLFPMVFVGRSLKG</sequence>
<name>W2CSG8_9BACT</name>
<comment type="caution">
    <text evidence="1">The sequence shown here is derived from an EMBL/GenBank/DDBJ whole genome shotgun (WGS) entry which is preliminary data.</text>
</comment>
<dbReference type="Proteomes" id="UP000034982">
    <property type="component" value="Unassembled WGS sequence"/>
</dbReference>
<dbReference type="EMBL" id="AYYE01000815">
    <property type="protein sequence ID" value="ETK09476.1"/>
    <property type="molecule type" value="Genomic_DNA"/>
</dbReference>
<reference evidence="1 2" key="1">
    <citation type="submission" date="2013-11" db="EMBL/GenBank/DDBJ databases">
        <title>Single cell genomics of uncultured Tannerella BU063 (oral taxon 286).</title>
        <authorList>
            <person name="Beall C.J."/>
            <person name="Campbell A.G."/>
            <person name="Griffen A.L."/>
            <person name="Podar M."/>
            <person name="Leys E.J."/>
        </authorList>
    </citation>
    <scope>NUCLEOTIDE SEQUENCE [LARGE SCALE GENOMIC DNA]</scope>
    <source>
        <strain evidence="1">Cell 1/3</strain>
    </source>
</reference>
<organism evidence="1 2">
    <name type="scientific">Tannerella sp. oral taxon BU063 isolate Cell 1/3</name>
    <dbReference type="NCBI Taxonomy" id="1411022"/>
    <lineage>
        <taxon>Bacteria</taxon>
        <taxon>Pseudomonadati</taxon>
        <taxon>Bacteroidota</taxon>
        <taxon>Bacteroidia</taxon>
        <taxon>Bacteroidales</taxon>
        <taxon>Tannerellaceae</taxon>
        <taxon>Tannerella</taxon>
    </lineage>
</organism>
<evidence type="ECO:0000313" key="1">
    <source>
        <dbReference type="EMBL" id="ETK09476.1"/>
    </source>
</evidence>